<reference evidence="1" key="1">
    <citation type="submission" date="2016-01" db="EMBL/GenBank/DDBJ databases">
        <authorList>
            <person name="Peeters C."/>
        </authorList>
    </citation>
    <scope>NUCLEOTIDE SEQUENCE</scope>
    <source>
        <strain evidence="1">LMG 29321</strain>
    </source>
</reference>
<dbReference type="InterPro" id="IPR042095">
    <property type="entry name" value="SUMF_sf"/>
</dbReference>
<dbReference type="SUPFAM" id="SSF56436">
    <property type="entry name" value="C-type lectin-like"/>
    <property type="match status" value="1"/>
</dbReference>
<sequence length="704" mass="79896">METARVRPLKRKDVWAIRIHLQNAHAISRRRRCLCYAMTLTHAESDGNLSNGFGDTPLDRRRRQRREQVLLVSVNGRLSRHAPTWAIFLPNGGLGEGDGIEVENCVSHHPSFAGNRLGYLLLRDGHAVPLRGISPEEIKAGAKHRVPNPDVEPLRHRQCLNAIVDRLGFSGDFGTFQNEGWPDFQKFLNRNGCTRRVGVFPVDHGGSIDLHFGPYGGPQPRQLADRIFEAQNARPKRVFLGYGVDWAAWDGGNGNTVPFAAVASTPADGETARRRAADLFSRRHDLLGQFGFIDDKLVNGSPRIVVDKTYWTLGSDSYKRERSLEKITAAVSAFRAVFDGKVEGWVDVLPYRDRLVVLRAHDGGWDLLWRDYREKEPPNPMLVGNALQLSVEDLPSHLMNESDRRRALHFRKNVWEEMEAHEAEQAFYDRGGSIAQRQTTSDADVLLAWIREKGLLSTPDRVKWEGPLPHGFRIVRIGERRVALSDMIIVDSYRRMLVETGYGDRRSMSDERWELANGDTSIKAPVGASWTDAQAYCSWKERKIGVALRLPTREELRAIRPAFSSHYGRLAGRDFPWEDFPPRPIAADNASDIACEVPSALVWSEPRFLEPHADLPRYPADSGYYKKSRKRRIADFPPRACWKSPLPIAAYDGLDFIDAWDAYEWCQEKGWISGRFWEGQIAANCWGAYKNVKVTFRLVIDLAE</sequence>
<comment type="caution">
    <text evidence="1">The sequence shown here is derived from an EMBL/GenBank/DDBJ whole genome shotgun (WGS) entry which is preliminary data.</text>
</comment>
<dbReference type="Proteomes" id="UP000071859">
    <property type="component" value="Unassembled WGS sequence"/>
</dbReference>
<protein>
    <submittedName>
        <fullName evidence="1">Uncharacterized protein</fullName>
    </submittedName>
</protein>
<dbReference type="EMBL" id="FCOX02000152">
    <property type="protein sequence ID" value="SAL06976.1"/>
    <property type="molecule type" value="Genomic_DNA"/>
</dbReference>
<dbReference type="AlphaFoldDB" id="A0A158EKR6"/>
<gene>
    <name evidence="1" type="ORF">AWB78_08349</name>
</gene>
<organism evidence="1 2">
    <name type="scientific">Caballeronia calidae</name>
    <dbReference type="NCBI Taxonomy" id="1777139"/>
    <lineage>
        <taxon>Bacteria</taxon>
        <taxon>Pseudomonadati</taxon>
        <taxon>Pseudomonadota</taxon>
        <taxon>Betaproteobacteria</taxon>
        <taxon>Burkholderiales</taxon>
        <taxon>Burkholderiaceae</taxon>
        <taxon>Caballeronia</taxon>
    </lineage>
</organism>
<proteinExistence type="predicted"/>
<keyword evidence="2" id="KW-1185">Reference proteome</keyword>
<dbReference type="InterPro" id="IPR016187">
    <property type="entry name" value="CTDL_fold"/>
</dbReference>
<evidence type="ECO:0000313" key="1">
    <source>
        <dbReference type="EMBL" id="SAL06976.1"/>
    </source>
</evidence>
<evidence type="ECO:0000313" key="2">
    <source>
        <dbReference type="Proteomes" id="UP000071859"/>
    </source>
</evidence>
<name>A0A158EKR6_9BURK</name>
<accession>A0A158EKR6</accession>
<dbReference type="Gene3D" id="3.90.1580.10">
    <property type="entry name" value="paralog of FGE (formylglycine-generating enzyme)"/>
    <property type="match status" value="1"/>
</dbReference>